<comment type="caution">
    <text evidence="2">The sequence shown here is derived from an EMBL/GenBank/DDBJ whole genome shotgun (WGS) entry which is preliminary data.</text>
</comment>
<feature type="domain" description="N-acetyltransferase" evidence="1">
    <location>
        <begin position="7"/>
        <end position="172"/>
    </location>
</feature>
<dbReference type="PROSITE" id="PS51186">
    <property type="entry name" value="GNAT"/>
    <property type="match status" value="1"/>
</dbReference>
<organism evidence="2 3">
    <name type="scientific">Microbacterium aurantiacum</name>
    <dbReference type="NCBI Taxonomy" id="162393"/>
    <lineage>
        <taxon>Bacteria</taxon>
        <taxon>Bacillati</taxon>
        <taxon>Actinomycetota</taxon>
        <taxon>Actinomycetes</taxon>
        <taxon>Micrococcales</taxon>
        <taxon>Microbacteriaceae</taxon>
        <taxon>Microbacterium</taxon>
    </lineage>
</organism>
<gene>
    <name evidence="2" type="ORF">KZC48_02430</name>
</gene>
<evidence type="ECO:0000313" key="3">
    <source>
        <dbReference type="Proteomes" id="UP001172731"/>
    </source>
</evidence>
<dbReference type="Proteomes" id="UP001172731">
    <property type="component" value="Unassembled WGS sequence"/>
</dbReference>
<evidence type="ECO:0000313" key="2">
    <source>
        <dbReference type="EMBL" id="MDN4463262.1"/>
    </source>
</evidence>
<protein>
    <submittedName>
        <fullName evidence="2">GNAT family N-acetyltransferase</fullName>
    </submittedName>
</protein>
<dbReference type="PANTHER" id="PTHR43617">
    <property type="entry name" value="L-AMINO ACID N-ACETYLTRANSFERASE"/>
    <property type="match status" value="1"/>
</dbReference>
<accession>A0ABT8FPK3</accession>
<name>A0ABT8FPK3_9MICO</name>
<evidence type="ECO:0000259" key="1">
    <source>
        <dbReference type="PROSITE" id="PS51186"/>
    </source>
</evidence>
<dbReference type="InterPro" id="IPR050276">
    <property type="entry name" value="MshD_Acetyltransferase"/>
</dbReference>
<dbReference type="InterPro" id="IPR000182">
    <property type="entry name" value="GNAT_dom"/>
</dbReference>
<dbReference type="SUPFAM" id="SSF55729">
    <property type="entry name" value="Acyl-CoA N-acyltransferases (Nat)"/>
    <property type="match status" value="1"/>
</dbReference>
<dbReference type="Pfam" id="PF00583">
    <property type="entry name" value="Acetyltransf_1"/>
    <property type="match status" value="1"/>
</dbReference>
<dbReference type="CDD" id="cd04301">
    <property type="entry name" value="NAT_SF"/>
    <property type="match status" value="1"/>
</dbReference>
<dbReference type="InterPro" id="IPR016181">
    <property type="entry name" value="Acyl_CoA_acyltransferase"/>
</dbReference>
<reference evidence="2" key="1">
    <citation type="submission" date="2021-06" db="EMBL/GenBank/DDBJ databases">
        <title>Genome-based taxonomic framework of Microbacterium strains isolated from marine environment, the description of four new species and reclassification of four preexisting species.</title>
        <authorList>
            <person name="Lee S.D."/>
            <person name="Kim S.-M."/>
            <person name="Byeon Y.-S."/>
            <person name="Yang H.L."/>
            <person name="Kim I.S."/>
        </authorList>
    </citation>
    <scope>NUCLEOTIDE SEQUENCE</scope>
    <source>
        <strain evidence="2">KACC 20510</strain>
    </source>
</reference>
<proteinExistence type="predicted"/>
<dbReference type="EMBL" id="JAHWXI010000002">
    <property type="protein sequence ID" value="MDN4463262.1"/>
    <property type="molecule type" value="Genomic_DNA"/>
</dbReference>
<keyword evidence="3" id="KW-1185">Reference proteome</keyword>
<dbReference type="Gene3D" id="3.40.630.30">
    <property type="match status" value="1"/>
</dbReference>
<sequence length="173" mass="19108">MKAGGQVLVREPVASDADELAEVHVRTWEETYAELLPAGFFDDVHRRRRRDMWHHLLGAGSRDDSLIRIAVHDDAIIGFGMAGPSEPRDDGPPGSTRQLYMLYVLEAHHGHGVGQRLLDTVAGTDAMTLWVAKENPRAIAFYRRNGFVLDGTEKSDPGAPAITDARMVRPARA</sequence>